<feature type="binding site" evidence="9">
    <location>
        <position position="230"/>
    </location>
    <ligand>
        <name>Mn(2+)</name>
        <dbReference type="ChEBI" id="CHEBI:29035"/>
    </ligand>
</feature>
<dbReference type="InterPro" id="IPR003821">
    <property type="entry name" value="DXP_reductoisomerase"/>
</dbReference>
<dbReference type="InterPro" id="IPR026877">
    <property type="entry name" value="DXPR_C"/>
</dbReference>
<feature type="binding site" evidence="9">
    <location>
        <position position="214"/>
    </location>
    <ligand>
        <name>NADPH</name>
        <dbReference type="ChEBI" id="CHEBI:57783"/>
    </ligand>
</feature>
<proteinExistence type="inferred from homology"/>
<keyword evidence="3 9" id="KW-0479">Metal-binding</keyword>
<keyword evidence="5 9" id="KW-0560">Oxidoreductase</keyword>
<feature type="binding site" evidence="9">
    <location>
        <position position="12"/>
    </location>
    <ligand>
        <name>NADPH</name>
        <dbReference type="ChEBI" id="CHEBI:57783"/>
    </ligand>
</feature>
<evidence type="ECO:0000259" key="12">
    <source>
        <dbReference type="Pfam" id="PF13288"/>
    </source>
</evidence>
<dbReference type="InterPro" id="IPR013512">
    <property type="entry name" value="DXP_reductoisomerase_N"/>
</dbReference>
<feature type="binding site" evidence="9">
    <location>
        <position position="11"/>
    </location>
    <ligand>
        <name>NADPH</name>
        <dbReference type="ChEBI" id="CHEBI:57783"/>
    </ligand>
</feature>
<name>A0A844CRM1_9BURK</name>
<dbReference type="NCBIfam" id="TIGR00243">
    <property type="entry name" value="Dxr"/>
    <property type="match status" value="1"/>
</dbReference>
<feature type="binding site" evidence="9">
    <location>
        <position position="10"/>
    </location>
    <ligand>
        <name>NADPH</name>
        <dbReference type="ChEBI" id="CHEBI:57783"/>
    </ligand>
</feature>
<feature type="binding site" evidence="9">
    <location>
        <position position="152"/>
    </location>
    <ligand>
        <name>Mn(2+)</name>
        <dbReference type="ChEBI" id="CHEBI:29035"/>
    </ligand>
</feature>
<dbReference type="GO" id="GO:0051484">
    <property type="term" value="P:isopentenyl diphosphate biosynthetic process, methylerythritol 4-phosphate pathway involved in terpenoid biosynthetic process"/>
    <property type="evidence" value="ECO:0007669"/>
    <property type="project" value="UniProtKB-ARBA"/>
</dbReference>
<evidence type="ECO:0000313" key="14">
    <source>
        <dbReference type="Proteomes" id="UP000439986"/>
    </source>
</evidence>
<dbReference type="GO" id="GO:0070402">
    <property type="term" value="F:NADPH binding"/>
    <property type="evidence" value="ECO:0007669"/>
    <property type="project" value="InterPro"/>
</dbReference>
<dbReference type="EC" id="1.1.1.267" evidence="9"/>
<feature type="binding site" evidence="9">
    <location>
        <position position="126"/>
    </location>
    <ligand>
        <name>NADPH</name>
        <dbReference type="ChEBI" id="CHEBI:57783"/>
    </ligand>
</feature>
<evidence type="ECO:0000256" key="3">
    <source>
        <dbReference type="ARBA" id="ARBA00022723"/>
    </source>
</evidence>
<feature type="binding site" evidence="9">
    <location>
        <position position="13"/>
    </location>
    <ligand>
        <name>NADPH</name>
        <dbReference type="ChEBI" id="CHEBI:57783"/>
    </ligand>
</feature>
<evidence type="ECO:0000256" key="4">
    <source>
        <dbReference type="ARBA" id="ARBA00022857"/>
    </source>
</evidence>
<gene>
    <name evidence="9" type="primary">dxr</name>
    <name evidence="13" type="ORF">GJ698_00545</name>
</gene>
<dbReference type="HAMAP" id="MF_00183">
    <property type="entry name" value="DXP_reductoisom"/>
    <property type="match status" value="1"/>
</dbReference>
<dbReference type="NCBIfam" id="NF003938">
    <property type="entry name" value="PRK05447.1-1"/>
    <property type="match status" value="1"/>
</dbReference>
<dbReference type="GO" id="GO:0030145">
    <property type="term" value="F:manganese ion binding"/>
    <property type="evidence" value="ECO:0007669"/>
    <property type="project" value="TreeGrafter"/>
</dbReference>
<feature type="binding site" evidence="9">
    <location>
        <position position="151"/>
    </location>
    <ligand>
        <name>1-deoxy-D-xylulose 5-phosphate</name>
        <dbReference type="ChEBI" id="CHEBI:57792"/>
    </ligand>
</feature>
<feature type="binding site" evidence="9">
    <location>
        <position position="230"/>
    </location>
    <ligand>
        <name>1-deoxy-D-xylulose 5-phosphate</name>
        <dbReference type="ChEBI" id="CHEBI:57792"/>
    </ligand>
</feature>
<dbReference type="Proteomes" id="UP000439986">
    <property type="component" value="Unassembled WGS sequence"/>
</dbReference>
<organism evidence="13 14">
    <name type="scientific">Duganella aquatilis</name>
    <dbReference type="NCBI Taxonomy" id="2666082"/>
    <lineage>
        <taxon>Bacteria</taxon>
        <taxon>Pseudomonadati</taxon>
        <taxon>Pseudomonadota</taxon>
        <taxon>Betaproteobacteria</taxon>
        <taxon>Burkholderiales</taxon>
        <taxon>Oxalobacteraceae</taxon>
        <taxon>Telluria group</taxon>
        <taxon>Duganella</taxon>
    </lineage>
</organism>
<dbReference type="RefSeq" id="WP_154355648.1">
    <property type="nucleotide sequence ID" value="NZ_WKJL01000001.1"/>
</dbReference>
<evidence type="ECO:0000256" key="1">
    <source>
        <dbReference type="ARBA" id="ARBA00005094"/>
    </source>
</evidence>
<keyword evidence="7 9" id="KW-0414">Isoprene biosynthesis</keyword>
<dbReference type="Pfam" id="PF02670">
    <property type="entry name" value="DXP_reductoisom"/>
    <property type="match status" value="1"/>
</dbReference>
<dbReference type="UniPathway" id="UPA00056">
    <property type="reaction ID" value="UER00092"/>
</dbReference>
<dbReference type="NCBIfam" id="NF009114">
    <property type="entry name" value="PRK12464.1"/>
    <property type="match status" value="1"/>
</dbReference>
<dbReference type="EMBL" id="WKJL01000001">
    <property type="protein sequence ID" value="MRW82578.1"/>
    <property type="molecule type" value="Genomic_DNA"/>
</dbReference>
<feature type="domain" description="1-deoxy-D-xylulose 5-phosphate reductoisomerase C-terminal" evidence="11">
    <location>
        <begin position="146"/>
        <end position="238"/>
    </location>
</feature>
<comment type="pathway">
    <text evidence="1 9">Isoprenoid biosynthesis; isopentenyl diphosphate biosynthesis via DXP pathway; isopentenyl diphosphate from 1-deoxy-D-xylulose 5-phosphate: step 1/6.</text>
</comment>
<keyword evidence="13" id="KW-0413">Isomerase</keyword>
<feature type="binding site" evidence="9">
    <location>
        <position position="125"/>
    </location>
    <ligand>
        <name>1-deoxy-D-xylulose 5-phosphate</name>
        <dbReference type="ChEBI" id="CHEBI:57792"/>
    </ligand>
</feature>
<dbReference type="SUPFAM" id="SSF51735">
    <property type="entry name" value="NAD(P)-binding Rossmann-fold domains"/>
    <property type="match status" value="1"/>
</dbReference>
<dbReference type="AlphaFoldDB" id="A0A844CRM1"/>
<sequence length="397" mass="41324">MQRITVLGATGSIGVSTLDVVARHPERYAVYALSAHSRVDELAAQCVQFRPARAVVGSAAAADQLAALLRAAGVKTDVAWGEQALCSIASAPEVDSVMAAIVGAAGLAPTLAAARAGKKILLANKEALVMSGQLFMDAVHESGAVLLPIDSEHNAIFQSMPQFGGRVPAVRDDAAGVAKILLTASGGPFLTRDVATLDAVTPAQACKHPNWSMGRKISVDSATMMNKGLEVIEAHWLFGAPADRIEVVIHPQSVIHSMVSYVDGSVLAQLGNPDMRTPIAHALAYPERIASGVAQLDLTQIATLQFEKPDFARFPCLALAFDALRAGGTAPALLNAANEVAVQAFLDLKIGFRQIDRVIAQVVEQLPHGAAHSIEAVLAQDAAARAAADTIIAGLAP</sequence>
<dbReference type="Pfam" id="PF13288">
    <property type="entry name" value="DXPR_C"/>
    <property type="match status" value="1"/>
</dbReference>
<feature type="binding site" evidence="9">
    <location>
        <position position="221"/>
    </location>
    <ligand>
        <name>1-deoxy-D-xylulose 5-phosphate</name>
        <dbReference type="ChEBI" id="CHEBI:57792"/>
    </ligand>
</feature>
<comment type="cofactor">
    <cofactor evidence="9">
        <name>Mg(2+)</name>
        <dbReference type="ChEBI" id="CHEBI:18420"/>
    </cofactor>
    <cofactor evidence="9">
        <name>Mn(2+)</name>
        <dbReference type="ChEBI" id="CHEBI:29035"/>
    </cofactor>
</comment>
<feature type="binding site" evidence="9">
    <location>
        <position position="208"/>
    </location>
    <ligand>
        <name>1-deoxy-D-xylulose 5-phosphate</name>
        <dbReference type="ChEBI" id="CHEBI:57792"/>
    </ligand>
</feature>
<keyword evidence="9" id="KW-0460">Magnesium</keyword>
<feature type="binding site" evidence="9">
    <location>
        <position position="226"/>
    </location>
    <ligand>
        <name>1-deoxy-D-xylulose 5-phosphate</name>
        <dbReference type="ChEBI" id="CHEBI:57792"/>
    </ligand>
</feature>
<dbReference type="Gene3D" id="3.40.50.720">
    <property type="entry name" value="NAD(P)-binding Rossmann-like Domain"/>
    <property type="match status" value="1"/>
</dbReference>
<dbReference type="FunFam" id="3.40.50.720:FF:000045">
    <property type="entry name" value="1-deoxy-D-xylulose 5-phosphate reductoisomerase"/>
    <property type="match status" value="1"/>
</dbReference>
<comment type="caution">
    <text evidence="13">The sequence shown here is derived from an EMBL/GenBank/DDBJ whole genome shotgun (WGS) entry which is preliminary data.</text>
</comment>
<keyword evidence="6 9" id="KW-0464">Manganese</keyword>
<dbReference type="PIRSF" id="PIRSF006205">
    <property type="entry name" value="Dxp_reductismrs"/>
    <property type="match status" value="1"/>
</dbReference>
<feature type="domain" description="1-deoxy-D-xylulose 5-phosphate reductoisomerase N-terminal" evidence="10">
    <location>
        <begin position="4"/>
        <end position="132"/>
    </location>
</feature>
<dbReference type="InterPro" id="IPR013644">
    <property type="entry name" value="DXP_reductoisomerase_C"/>
</dbReference>
<feature type="binding site" evidence="9">
    <location>
        <position position="227"/>
    </location>
    <ligand>
        <name>1-deoxy-D-xylulose 5-phosphate</name>
        <dbReference type="ChEBI" id="CHEBI:57792"/>
    </ligand>
</feature>
<evidence type="ECO:0000256" key="5">
    <source>
        <dbReference type="ARBA" id="ARBA00023002"/>
    </source>
</evidence>
<evidence type="ECO:0000259" key="11">
    <source>
        <dbReference type="Pfam" id="PF08436"/>
    </source>
</evidence>
<dbReference type="GO" id="GO:0030604">
    <property type="term" value="F:1-deoxy-D-xylulose-5-phosphate reductoisomerase activity"/>
    <property type="evidence" value="ECO:0007669"/>
    <property type="project" value="UniProtKB-UniRule"/>
</dbReference>
<dbReference type="Pfam" id="PF08436">
    <property type="entry name" value="DXP_redisom_C"/>
    <property type="match status" value="1"/>
</dbReference>
<dbReference type="PANTHER" id="PTHR30525:SF0">
    <property type="entry name" value="1-DEOXY-D-XYLULOSE 5-PHOSPHATE REDUCTOISOMERASE, CHLOROPLASTIC"/>
    <property type="match status" value="1"/>
</dbReference>
<reference evidence="13 14" key="1">
    <citation type="submission" date="2019-11" db="EMBL/GenBank/DDBJ databases">
        <title>Novel species isolated from a subtropical stream in China.</title>
        <authorList>
            <person name="Lu H."/>
        </authorList>
    </citation>
    <scope>NUCLEOTIDE SEQUENCE [LARGE SCALE GENOMIC DNA]</scope>
    <source>
        <strain evidence="13 14">FT26W</strain>
    </source>
</reference>
<evidence type="ECO:0000313" key="13">
    <source>
        <dbReference type="EMBL" id="MRW82578.1"/>
    </source>
</evidence>
<evidence type="ECO:0000256" key="9">
    <source>
        <dbReference type="HAMAP-Rule" id="MF_00183"/>
    </source>
</evidence>
<feature type="domain" description="DXP reductoisomerase C-terminal" evidence="12">
    <location>
        <begin position="270"/>
        <end position="386"/>
    </location>
</feature>
<comment type="caution">
    <text evidence="9">Lacks conserved residue(s) required for the propagation of feature annotation.</text>
</comment>
<feature type="binding site" evidence="9">
    <location>
        <position position="152"/>
    </location>
    <ligand>
        <name>1-deoxy-D-xylulose 5-phosphate</name>
        <dbReference type="ChEBI" id="CHEBI:57792"/>
    </ligand>
</feature>
<dbReference type="InterPro" id="IPR036169">
    <property type="entry name" value="DXPR_C_sf"/>
</dbReference>
<dbReference type="SUPFAM" id="SSF69055">
    <property type="entry name" value="1-deoxy-D-xylulose-5-phosphate reductoisomerase, C-terminal domain"/>
    <property type="match status" value="1"/>
</dbReference>
<evidence type="ECO:0000256" key="6">
    <source>
        <dbReference type="ARBA" id="ARBA00023211"/>
    </source>
</evidence>
<dbReference type="SUPFAM" id="SSF55347">
    <property type="entry name" value="Glyceraldehyde-3-phosphate dehydrogenase-like, C-terminal domain"/>
    <property type="match status" value="1"/>
</dbReference>
<dbReference type="InterPro" id="IPR036291">
    <property type="entry name" value="NAD(P)-bd_dom_sf"/>
</dbReference>
<accession>A0A844CRM1</accession>
<evidence type="ECO:0000256" key="7">
    <source>
        <dbReference type="ARBA" id="ARBA00023229"/>
    </source>
</evidence>
<protein>
    <recommendedName>
        <fullName evidence="9">1-deoxy-D-xylulose 5-phosphate reductoisomerase</fullName>
        <shortName evidence="9">DXP reductoisomerase</shortName>
        <ecNumber evidence="9">1.1.1.267</ecNumber>
    </recommendedName>
    <alternativeName>
        <fullName evidence="9">1-deoxyxylulose-5-phosphate reductoisomerase</fullName>
    </alternativeName>
    <alternativeName>
        <fullName evidence="9">2-C-methyl-D-erythritol 4-phosphate synthase</fullName>
    </alternativeName>
</protein>
<feature type="binding site" evidence="9">
    <location>
        <position position="150"/>
    </location>
    <ligand>
        <name>Mn(2+)</name>
        <dbReference type="ChEBI" id="CHEBI:29035"/>
    </ligand>
</feature>
<dbReference type="GO" id="GO:0016853">
    <property type="term" value="F:isomerase activity"/>
    <property type="evidence" value="ECO:0007669"/>
    <property type="project" value="UniProtKB-KW"/>
</dbReference>
<comment type="function">
    <text evidence="9">Catalyzes the NADPH-dependent rearrangement and reduction of 1-deoxy-D-xylulose-5-phosphate (DXP) to 2-C-methyl-D-erythritol 4-phosphate (MEP).</text>
</comment>
<keyword evidence="14" id="KW-1185">Reference proteome</keyword>
<comment type="catalytic activity">
    <reaction evidence="8">
        <text>2-C-methyl-D-erythritol 4-phosphate + NADP(+) = 1-deoxy-D-xylulose 5-phosphate + NADPH + H(+)</text>
        <dbReference type="Rhea" id="RHEA:13717"/>
        <dbReference type="ChEBI" id="CHEBI:15378"/>
        <dbReference type="ChEBI" id="CHEBI:57783"/>
        <dbReference type="ChEBI" id="CHEBI:57792"/>
        <dbReference type="ChEBI" id="CHEBI:58262"/>
        <dbReference type="ChEBI" id="CHEBI:58349"/>
        <dbReference type="EC" id="1.1.1.267"/>
    </reaction>
    <physiologicalReaction direction="right-to-left" evidence="8">
        <dbReference type="Rhea" id="RHEA:13719"/>
    </physiologicalReaction>
</comment>
<feature type="binding site" evidence="9">
    <location>
        <position position="124"/>
    </location>
    <ligand>
        <name>NADPH</name>
        <dbReference type="ChEBI" id="CHEBI:57783"/>
    </ligand>
</feature>
<feature type="binding site" evidence="9">
    <location>
        <position position="185"/>
    </location>
    <ligand>
        <name>1-deoxy-D-xylulose 5-phosphate</name>
        <dbReference type="ChEBI" id="CHEBI:57792"/>
    </ligand>
</feature>
<keyword evidence="4 9" id="KW-0521">NADP</keyword>
<evidence type="ECO:0000256" key="8">
    <source>
        <dbReference type="ARBA" id="ARBA00048543"/>
    </source>
</evidence>
<evidence type="ECO:0000259" key="10">
    <source>
        <dbReference type="Pfam" id="PF02670"/>
    </source>
</evidence>
<evidence type="ECO:0000256" key="2">
    <source>
        <dbReference type="ARBA" id="ARBA00006825"/>
    </source>
</evidence>
<dbReference type="PANTHER" id="PTHR30525">
    <property type="entry name" value="1-DEOXY-D-XYLULOSE 5-PHOSPHATE REDUCTOISOMERASE"/>
    <property type="match status" value="1"/>
</dbReference>
<comment type="similarity">
    <text evidence="2 9">Belongs to the DXR family.</text>
</comment>
<dbReference type="Gene3D" id="1.10.1740.10">
    <property type="match status" value="1"/>
</dbReference>